<organism evidence="2 3">
    <name type="scientific">Oryzias melastigma</name>
    <name type="common">Marine medaka</name>
    <dbReference type="NCBI Taxonomy" id="30732"/>
    <lineage>
        <taxon>Eukaryota</taxon>
        <taxon>Metazoa</taxon>
        <taxon>Chordata</taxon>
        <taxon>Craniata</taxon>
        <taxon>Vertebrata</taxon>
        <taxon>Euteleostomi</taxon>
        <taxon>Actinopterygii</taxon>
        <taxon>Neopterygii</taxon>
        <taxon>Teleostei</taxon>
        <taxon>Neoteleostei</taxon>
        <taxon>Acanthomorphata</taxon>
        <taxon>Ovalentaria</taxon>
        <taxon>Atherinomorphae</taxon>
        <taxon>Beloniformes</taxon>
        <taxon>Adrianichthyidae</taxon>
        <taxon>Oryziinae</taxon>
        <taxon>Oryzias</taxon>
    </lineage>
</organism>
<evidence type="ECO:0000256" key="1">
    <source>
        <dbReference type="SAM" id="MobiDB-lite"/>
    </source>
</evidence>
<accession>A0A834BXE0</accession>
<evidence type="ECO:0000313" key="3">
    <source>
        <dbReference type="Proteomes" id="UP000646548"/>
    </source>
</evidence>
<dbReference type="AlphaFoldDB" id="A0A834BXE0"/>
<gene>
    <name evidence="2" type="ORF">FQA47_002136</name>
</gene>
<comment type="caution">
    <text evidence="2">The sequence shown here is derived from an EMBL/GenBank/DDBJ whole genome shotgun (WGS) entry which is preliminary data.</text>
</comment>
<dbReference type="EMBL" id="WKFB01000489">
    <property type="protein sequence ID" value="KAF6721498.1"/>
    <property type="molecule type" value="Genomic_DNA"/>
</dbReference>
<evidence type="ECO:0000313" key="2">
    <source>
        <dbReference type="EMBL" id="KAF6721498.1"/>
    </source>
</evidence>
<protein>
    <submittedName>
        <fullName evidence="2">Uncharacterized protein</fullName>
    </submittedName>
</protein>
<feature type="region of interest" description="Disordered" evidence="1">
    <location>
        <begin position="1"/>
        <end position="40"/>
    </location>
</feature>
<reference evidence="2" key="1">
    <citation type="journal article" name="BMC Genomics">
        <title>Long-read sequencing and de novo genome assembly of marine medaka (Oryzias melastigma).</title>
        <authorList>
            <person name="Liang P."/>
            <person name="Saqib H.S.A."/>
            <person name="Ni X."/>
            <person name="Shen Y."/>
        </authorList>
    </citation>
    <scope>NUCLEOTIDE SEQUENCE</scope>
    <source>
        <strain evidence="2">Bigg-433</strain>
    </source>
</reference>
<name>A0A834BXE0_ORYME</name>
<sequence length="184" mass="20306">MRPRRLALQLGTPELPGARASRLSVERKRRSYQKSTTRSSDDLWRLRLQDHSEARAHALRSGCRTQDTVGLPGQGKLSSLDVAGIDPLIAPCVKPSDAGKCAFMETEQRNENKLKNCPRSAFALELEALRDNQLRMAQGVREDKARGSGLCGSDKAIIGCSPYLEAHYTSEISRCAPADKRLSE</sequence>
<dbReference type="Proteomes" id="UP000646548">
    <property type="component" value="Unassembled WGS sequence"/>
</dbReference>
<proteinExistence type="predicted"/>